<keyword evidence="1" id="KW-1133">Transmembrane helix</keyword>
<dbReference type="Proteomes" id="UP000297258">
    <property type="component" value="Unassembled WGS sequence"/>
</dbReference>
<gene>
    <name evidence="2" type="ORF">E4O92_18605</name>
</gene>
<dbReference type="AlphaFoldDB" id="A0A4Y9SSY6"/>
<feature type="transmembrane region" description="Helical" evidence="1">
    <location>
        <begin position="6"/>
        <end position="39"/>
    </location>
</feature>
<sequence length="114" mass="12709">MTYLPILAFAGVYLAVELIWAVPPVAAAVYLGASIACFIAYAVDKSAAQSRRRRTPESTLFLLGLAGGWPGAVLAQQWLRHKSIKRGFRAKFWLTVLLNVGMFIWIAFLLDRLR</sequence>
<reference evidence="2 3" key="1">
    <citation type="submission" date="2019-03" db="EMBL/GenBank/DDBJ databases">
        <title>Draft genome of Massilia hortus sp. nov., a novel bacterial species of the Oxalobacteraceae family.</title>
        <authorList>
            <person name="Peta V."/>
            <person name="Raths R."/>
            <person name="Bucking H."/>
        </authorList>
    </citation>
    <scope>NUCLEOTIDE SEQUENCE [LARGE SCALE GENOMIC DNA]</scope>
    <source>
        <strain evidence="2 3">ONC3</strain>
    </source>
</reference>
<feature type="transmembrane region" description="Helical" evidence="1">
    <location>
        <begin position="91"/>
        <end position="110"/>
    </location>
</feature>
<evidence type="ECO:0000256" key="1">
    <source>
        <dbReference type="SAM" id="Phobius"/>
    </source>
</evidence>
<dbReference type="OrthoDB" id="72963at2"/>
<organism evidence="2 3">
    <name type="scientific">Massilia horti</name>
    <dbReference type="NCBI Taxonomy" id="2562153"/>
    <lineage>
        <taxon>Bacteria</taxon>
        <taxon>Pseudomonadati</taxon>
        <taxon>Pseudomonadota</taxon>
        <taxon>Betaproteobacteria</taxon>
        <taxon>Burkholderiales</taxon>
        <taxon>Oxalobacteraceae</taxon>
        <taxon>Telluria group</taxon>
        <taxon>Massilia</taxon>
    </lineage>
</organism>
<name>A0A4Y9SSY6_9BURK</name>
<dbReference type="Pfam" id="PF06961">
    <property type="entry name" value="DUF1294"/>
    <property type="match status" value="1"/>
</dbReference>
<protein>
    <submittedName>
        <fullName evidence="2">DUF1294 domain-containing protein</fullName>
    </submittedName>
</protein>
<proteinExistence type="predicted"/>
<comment type="caution">
    <text evidence="2">The sequence shown here is derived from an EMBL/GenBank/DDBJ whole genome shotgun (WGS) entry which is preliminary data.</text>
</comment>
<keyword evidence="1" id="KW-0812">Transmembrane</keyword>
<dbReference type="InterPro" id="IPR010718">
    <property type="entry name" value="DUF1294"/>
</dbReference>
<dbReference type="RefSeq" id="WP_135191146.1">
    <property type="nucleotide sequence ID" value="NZ_SPUM01000123.1"/>
</dbReference>
<evidence type="ECO:0000313" key="2">
    <source>
        <dbReference type="EMBL" id="TFW29558.1"/>
    </source>
</evidence>
<evidence type="ECO:0000313" key="3">
    <source>
        <dbReference type="Proteomes" id="UP000297258"/>
    </source>
</evidence>
<keyword evidence="1" id="KW-0472">Membrane</keyword>
<feature type="transmembrane region" description="Helical" evidence="1">
    <location>
        <begin position="60"/>
        <end position="79"/>
    </location>
</feature>
<keyword evidence="3" id="KW-1185">Reference proteome</keyword>
<accession>A0A4Y9SSY6</accession>
<dbReference type="EMBL" id="SPUM01000123">
    <property type="protein sequence ID" value="TFW29558.1"/>
    <property type="molecule type" value="Genomic_DNA"/>
</dbReference>